<dbReference type="SUPFAM" id="SSF47571">
    <property type="entry name" value="Cloroperoxidase"/>
    <property type="match status" value="1"/>
</dbReference>
<dbReference type="InterPro" id="IPR000028">
    <property type="entry name" value="Chloroperoxidase"/>
</dbReference>
<keyword evidence="3" id="KW-0349">Heme</keyword>
<comment type="cofactor">
    <cofactor evidence="1">
        <name>heme b</name>
        <dbReference type="ChEBI" id="CHEBI:60344"/>
    </cofactor>
</comment>
<dbReference type="Gene3D" id="1.10.489.10">
    <property type="entry name" value="Chloroperoxidase-like"/>
    <property type="match status" value="1"/>
</dbReference>
<evidence type="ECO:0000259" key="9">
    <source>
        <dbReference type="PROSITE" id="PS51405"/>
    </source>
</evidence>
<dbReference type="PANTHER" id="PTHR33577">
    <property type="entry name" value="STERIGMATOCYSTIN BIOSYNTHESIS PEROXIDASE STCC-RELATED"/>
    <property type="match status" value="1"/>
</dbReference>
<keyword evidence="2 10" id="KW-0575">Peroxidase</keyword>
<evidence type="ECO:0000256" key="5">
    <source>
        <dbReference type="ARBA" id="ARBA00023002"/>
    </source>
</evidence>
<dbReference type="GO" id="GO:0004601">
    <property type="term" value="F:peroxidase activity"/>
    <property type="evidence" value="ECO:0007669"/>
    <property type="project" value="UniProtKB-KW"/>
</dbReference>
<evidence type="ECO:0000256" key="4">
    <source>
        <dbReference type="ARBA" id="ARBA00022723"/>
    </source>
</evidence>
<feature type="domain" description="Heme haloperoxidase family profile" evidence="9">
    <location>
        <begin position="23"/>
        <end position="244"/>
    </location>
</feature>
<sequence>MSVPEGHPEIHGHQGKTCPVTGRGNRFCPPQADDSRSVCPALNTMANHGYISRDGKNLSALDITRGLRACYNLSYPLAYFLAYVGYAILHKPFGRLSLQDIGKHNAVEHNASLVHHDWQDTPEHNKLAPIKIDQTLVDALCADVRPSAKEVEAAGPESGARFLINAVDVARARVRREKECGPIDSVHAEIARGEMAIILGVWEVKTRTKAGIPMEYFRRWISEERLPDDWKPDHAQGLLNTIKRSKSIRTAQAKFQQEEAQPLPTSEKN</sequence>
<dbReference type="Pfam" id="PF01328">
    <property type="entry name" value="Peroxidase_2"/>
    <property type="match status" value="1"/>
</dbReference>
<proteinExistence type="inferred from homology"/>
<organism evidence="10 11">
    <name type="scientific">Gymnopilus junonius</name>
    <name type="common">Spectacular rustgill mushroom</name>
    <name type="synonym">Gymnopilus spectabilis subsp. junonius</name>
    <dbReference type="NCBI Taxonomy" id="109634"/>
    <lineage>
        <taxon>Eukaryota</taxon>
        <taxon>Fungi</taxon>
        <taxon>Dikarya</taxon>
        <taxon>Basidiomycota</taxon>
        <taxon>Agaricomycotina</taxon>
        <taxon>Agaricomycetes</taxon>
        <taxon>Agaricomycetidae</taxon>
        <taxon>Agaricales</taxon>
        <taxon>Agaricineae</taxon>
        <taxon>Hymenogastraceae</taxon>
        <taxon>Gymnopilus</taxon>
    </lineage>
</organism>
<dbReference type="AlphaFoldDB" id="A0A9P5TQY4"/>
<dbReference type="PANTHER" id="PTHR33577:SF18">
    <property type="entry name" value="HEME HALOPEROXIDASE FAMILY PROFILE DOMAIN-CONTAINING PROTEIN"/>
    <property type="match status" value="1"/>
</dbReference>
<comment type="caution">
    <text evidence="10">The sequence shown here is derived from an EMBL/GenBank/DDBJ whole genome shotgun (WGS) entry which is preliminary data.</text>
</comment>
<dbReference type="GO" id="GO:0046872">
    <property type="term" value="F:metal ion binding"/>
    <property type="evidence" value="ECO:0007669"/>
    <property type="project" value="UniProtKB-KW"/>
</dbReference>
<accession>A0A9P5TQY4</accession>
<evidence type="ECO:0000256" key="3">
    <source>
        <dbReference type="ARBA" id="ARBA00022617"/>
    </source>
</evidence>
<evidence type="ECO:0000313" key="10">
    <source>
        <dbReference type="EMBL" id="KAF8905735.1"/>
    </source>
</evidence>
<feature type="region of interest" description="Disordered" evidence="8">
    <location>
        <begin position="250"/>
        <end position="269"/>
    </location>
</feature>
<gene>
    <name evidence="10" type="primary">HTP6</name>
    <name evidence="10" type="ORF">CPB84DRAFT_1745290</name>
</gene>
<keyword evidence="4" id="KW-0479">Metal-binding</keyword>
<dbReference type="PROSITE" id="PS51405">
    <property type="entry name" value="HEME_HALOPEROXIDASE"/>
    <property type="match status" value="1"/>
</dbReference>
<evidence type="ECO:0000256" key="6">
    <source>
        <dbReference type="ARBA" id="ARBA00023004"/>
    </source>
</evidence>
<evidence type="ECO:0000256" key="2">
    <source>
        <dbReference type="ARBA" id="ARBA00022559"/>
    </source>
</evidence>
<evidence type="ECO:0000256" key="1">
    <source>
        <dbReference type="ARBA" id="ARBA00001970"/>
    </source>
</evidence>
<evidence type="ECO:0000313" key="11">
    <source>
        <dbReference type="Proteomes" id="UP000724874"/>
    </source>
</evidence>
<dbReference type="EMBL" id="JADNYJ010000021">
    <property type="protein sequence ID" value="KAF8905735.1"/>
    <property type="molecule type" value="Genomic_DNA"/>
</dbReference>
<reference evidence="10" key="1">
    <citation type="submission" date="2020-11" db="EMBL/GenBank/DDBJ databases">
        <authorList>
            <consortium name="DOE Joint Genome Institute"/>
            <person name="Ahrendt S."/>
            <person name="Riley R."/>
            <person name="Andreopoulos W."/>
            <person name="LaButti K."/>
            <person name="Pangilinan J."/>
            <person name="Ruiz-duenas F.J."/>
            <person name="Barrasa J.M."/>
            <person name="Sanchez-Garcia M."/>
            <person name="Camarero S."/>
            <person name="Miyauchi S."/>
            <person name="Serrano A."/>
            <person name="Linde D."/>
            <person name="Babiker R."/>
            <person name="Drula E."/>
            <person name="Ayuso-Fernandez I."/>
            <person name="Pacheco R."/>
            <person name="Padilla G."/>
            <person name="Ferreira P."/>
            <person name="Barriuso J."/>
            <person name="Kellner H."/>
            <person name="Castanera R."/>
            <person name="Alfaro M."/>
            <person name="Ramirez L."/>
            <person name="Pisabarro A.G."/>
            <person name="Kuo A."/>
            <person name="Tritt A."/>
            <person name="Lipzen A."/>
            <person name="He G."/>
            <person name="Yan M."/>
            <person name="Ng V."/>
            <person name="Cullen D."/>
            <person name="Martin F."/>
            <person name="Rosso M.-N."/>
            <person name="Henrissat B."/>
            <person name="Hibbett D."/>
            <person name="Martinez A.T."/>
            <person name="Grigoriev I.V."/>
        </authorList>
    </citation>
    <scope>NUCLEOTIDE SEQUENCE</scope>
    <source>
        <strain evidence="10">AH 44721</strain>
    </source>
</reference>
<keyword evidence="5" id="KW-0560">Oxidoreductase</keyword>
<keyword evidence="11" id="KW-1185">Reference proteome</keyword>
<dbReference type="Proteomes" id="UP000724874">
    <property type="component" value="Unassembled WGS sequence"/>
</dbReference>
<keyword evidence="6" id="KW-0408">Iron</keyword>
<evidence type="ECO:0000256" key="8">
    <source>
        <dbReference type="SAM" id="MobiDB-lite"/>
    </source>
</evidence>
<dbReference type="InterPro" id="IPR036851">
    <property type="entry name" value="Chloroperoxidase-like_sf"/>
</dbReference>
<name>A0A9P5TQY4_GYMJU</name>
<dbReference type="OrthoDB" id="407298at2759"/>
<comment type="similarity">
    <text evidence="7">Belongs to the chloroperoxidase family.</text>
</comment>
<protein>
    <submittedName>
        <fullName evidence="10">Heme-thiolate peroxidase</fullName>
    </submittedName>
</protein>
<evidence type="ECO:0000256" key="7">
    <source>
        <dbReference type="ARBA" id="ARBA00025795"/>
    </source>
</evidence>